<dbReference type="GO" id="GO:0016491">
    <property type="term" value="F:oxidoreductase activity"/>
    <property type="evidence" value="ECO:0007669"/>
    <property type="project" value="UniProtKB-KW"/>
</dbReference>
<dbReference type="GeneID" id="26910337"/>
<dbReference type="InterPro" id="IPR036188">
    <property type="entry name" value="FAD/NAD-bd_sf"/>
</dbReference>
<feature type="domain" description="FAD dependent oxidoreductase" evidence="3">
    <location>
        <begin position="16"/>
        <end position="406"/>
    </location>
</feature>
<dbReference type="Gene3D" id="3.50.50.60">
    <property type="entry name" value="FAD/NAD(P)-binding domain"/>
    <property type="match status" value="2"/>
</dbReference>
<dbReference type="RefSeq" id="XP_015651678.1">
    <property type="nucleotide sequence ID" value="XM_015809788.1"/>
</dbReference>
<dbReference type="GO" id="GO:0005737">
    <property type="term" value="C:cytoplasm"/>
    <property type="evidence" value="ECO:0007669"/>
    <property type="project" value="TreeGrafter"/>
</dbReference>
<feature type="transmembrane region" description="Helical" evidence="2">
    <location>
        <begin position="12"/>
        <end position="32"/>
    </location>
</feature>
<dbReference type="Gene3D" id="3.30.9.10">
    <property type="entry name" value="D-Amino Acid Oxidase, subunit A, domain 2"/>
    <property type="match status" value="1"/>
</dbReference>
<dbReference type="AlphaFoldDB" id="A0A0M9FPG0"/>
<dbReference type="Pfam" id="PF01266">
    <property type="entry name" value="DAO"/>
    <property type="match status" value="1"/>
</dbReference>
<keyword evidence="1" id="KW-0560">Oxidoreductase</keyword>
<evidence type="ECO:0000313" key="5">
    <source>
        <dbReference type="Proteomes" id="UP000037923"/>
    </source>
</evidence>
<keyword evidence="2" id="KW-0812">Transmembrane</keyword>
<dbReference type="PANTHER" id="PTHR13847">
    <property type="entry name" value="SARCOSINE DEHYDROGENASE-RELATED"/>
    <property type="match status" value="1"/>
</dbReference>
<proteinExistence type="predicted"/>
<gene>
    <name evidence="4" type="ORF">ABB37_10057</name>
</gene>
<dbReference type="Proteomes" id="UP000037923">
    <property type="component" value="Unassembled WGS sequence"/>
</dbReference>
<evidence type="ECO:0000313" key="4">
    <source>
        <dbReference type="EMBL" id="KPA73239.1"/>
    </source>
</evidence>
<reference evidence="4 5" key="1">
    <citation type="submission" date="2015-07" db="EMBL/GenBank/DDBJ databases">
        <title>High-quality genome of monoxenous trypanosomatid Leptomonas pyrrhocoris.</title>
        <authorList>
            <person name="Flegontov P."/>
            <person name="Butenko A."/>
            <person name="Firsov S."/>
            <person name="Vlcek C."/>
            <person name="Logacheva M.D."/>
            <person name="Field M."/>
            <person name="Filatov D."/>
            <person name="Flegontova O."/>
            <person name="Gerasimov E."/>
            <person name="Jackson A.P."/>
            <person name="Kelly S."/>
            <person name="Opperdoes F."/>
            <person name="O'Reilly A."/>
            <person name="Votypka J."/>
            <person name="Yurchenko V."/>
            <person name="Lukes J."/>
        </authorList>
    </citation>
    <scope>NUCLEOTIDE SEQUENCE [LARGE SCALE GENOMIC DNA]</scope>
    <source>
        <strain evidence="4">H10</strain>
    </source>
</reference>
<accession>A0A0M9FPG0</accession>
<keyword evidence="5" id="KW-1185">Reference proteome</keyword>
<dbReference type="EMBL" id="LGTL01000039">
    <property type="protein sequence ID" value="KPA73239.1"/>
    <property type="molecule type" value="Genomic_DNA"/>
</dbReference>
<protein>
    <submittedName>
        <fullName evidence="4">D-amino-acid dehydrogenase</fullName>
    </submittedName>
</protein>
<keyword evidence="2" id="KW-0472">Membrane</keyword>
<sequence>MVASQQTKTKESVNSAIVIGAGIVGVCSAWHLQRRGYSVVVIDRELPGNATSWGNAGLIKRLPPSPFPRRLAKRASIVANSRNDTRYTVSGMMEYYYPLFLYWWYSRPSIFSRIVKEYATLAEHCTQEHNIMAKAAKCEHLLQRTGFFEMFRSKPMQLIRESVMGQQNEGQAVELVTPEELTRREPSANASLFTGGYFFTDAWLATDPGELVKAYANHFVSVGGTIIRATVKSITPRSDGSGSGYIVTTNNGSFEAPLVVVAAGPWSNEVLRPLGYQFPLYALRGYNTHFRLAGDAQLHHTIVDVDYGYTLGPMHQGIRINTGGEMASITSPQNEIQLKAAESAARQLIPLEGPISKTWAGYRPCTSDMKPIIGESPHHPGLWMCFGHGSNGLTLGPVSGRLLAELIAGETPFIDARPFSATRF</sequence>
<evidence type="ECO:0000256" key="2">
    <source>
        <dbReference type="SAM" id="Phobius"/>
    </source>
</evidence>
<name>A0A0M9FPG0_LEPPY</name>
<organism evidence="4 5">
    <name type="scientific">Leptomonas pyrrhocoris</name>
    <name type="common">Firebug parasite</name>
    <dbReference type="NCBI Taxonomy" id="157538"/>
    <lineage>
        <taxon>Eukaryota</taxon>
        <taxon>Discoba</taxon>
        <taxon>Euglenozoa</taxon>
        <taxon>Kinetoplastea</taxon>
        <taxon>Metakinetoplastina</taxon>
        <taxon>Trypanosomatida</taxon>
        <taxon>Trypanosomatidae</taxon>
        <taxon>Leishmaniinae</taxon>
        <taxon>Leptomonas</taxon>
    </lineage>
</organism>
<dbReference type="OrthoDB" id="498204at2759"/>
<dbReference type="InterPro" id="IPR006076">
    <property type="entry name" value="FAD-dep_OxRdtase"/>
</dbReference>
<evidence type="ECO:0000256" key="1">
    <source>
        <dbReference type="ARBA" id="ARBA00023002"/>
    </source>
</evidence>
<comment type="caution">
    <text evidence="4">The sequence shown here is derived from an EMBL/GenBank/DDBJ whole genome shotgun (WGS) entry which is preliminary data.</text>
</comment>
<dbReference type="VEuPathDB" id="TriTrypDB:LpyrH10_39_0350"/>
<keyword evidence="2" id="KW-1133">Transmembrane helix</keyword>
<dbReference type="PANTHER" id="PTHR13847:SF289">
    <property type="entry name" value="GLYCINE OXIDASE"/>
    <property type="match status" value="1"/>
</dbReference>
<evidence type="ECO:0000259" key="3">
    <source>
        <dbReference type="Pfam" id="PF01266"/>
    </source>
</evidence>
<dbReference type="SUPFAM" id="SSF51905">
    <property type="entry name" value="FAD/NAD(P)-binding domain"/>
    <property type="match status" value="1"/>
</dbReference>